<dbReference type="Proteomes" id="UP000285908">
    <property type="component" value="Unassembled WGS sequence"/>
</dbReference>
<feature type="region of interest" description="Disordered" evidence="1">
    <location>
        <begin position="196"/>
        <end position="224"/>
    </location>
</feature>
<dbReference type="EMBL" id="RQXX01000001">
    <property type="protein sequence ID" value="RVV99979.1"/>
    <property type="molecule type" value="Genomic_DNA"/>
</dbReference>
<gene>
    <name evidence="2" type="ORF">EKE94_00590</name>
</gene>
<dbReference type="OrthoDB" id="7852436at2"/>
<protein>
    <submittedName>
        <fullName evidence="2">Uncharacterized protein</fullName>
    </submittedName>
</protein>
<reference evidence="2 3" key="1">
    <citation type="submission" date="2018-11" db="EMBL/GenBank/DDBJ databases">
        <title>Mesobaculum littorinae gen. nov., sp. nov., isolated from Littorina scabra that represents a novel genus of the order Rhodobacteraceae.</title>
        <authorList>
            <person name="Li F."/>
        </authorList>
    </citation>
    <scope>NUCLEOTIDE SEQUENCE [LARGE SCALE GENOMIC DNA]</scope>
    <source>
        <strain evidence="2 3">M0103</strain>
    </source>
</reference>
<dbReference type="AlphaFoldDB" id="A0A438AMT9"/>
<accession>A0A438AMT9</accession>
<evidence type="ECO:0000313" key="3">
    <source>
        <dbReference type="Proteomes" id="UP000285908"/>
    </source>
</evidence>
<name>A0A438AMT9_9RHOB</name>
<keyword evidence="3" id="KW-1185">Reference proteome</keyword>
<evidence type="ECO:0000256" key="1">
    <source>
        <dbReference type="SAM" id="MobiDB-lite"/>
    </source>
</evidence>
<comment type="caution">
    <text evidence="2">The sequence shown here is derived from an EMBL/GenBank/DDBJ whole genome shotgun (WGS) entry which is preliminary data.</text>
</comment>
<sequence>MAAPTDRLLRVMPREMRLMSERILSLSAMPKGFFSALCDVVMYSQGAGLGGFDRLLADIETVKAADPAALMLRERVLDVGGQHAWIAVPSALDLLGEVDAPLTILNATAEEELAVIAALGPRLGLQVTAHPVAGGLCLSATRAAPVDPLLDRLMQDGAAIPEALWWRVWALAQTALMPDSEVSRRHAGPVIVTPDGRLIGRTDNDDDTDPGFIRGGRGTAEAKA</sequence>
<evidence type="ECO:0000313" key="2">
    <source>
        <dbReference type="EMBL" id="RVV99979.1"/>
    </source>
</evidence>
<proteinExistence type="predicted"/>
<organism evidence="2 3">
    <name type="scientific">Mesobaculum littorinae</name>
    <dbReference type="NCBI Taxonomy" id="2486419"/>
    <lineage>
        <taxon>Bacteria</taxon>
        <taxon>Pseudomonadati</taxon>
        <taxon>Pseudomonadota</taxon>
        <taxon>Alphaproteobacteria</taxon>
        <taxon>Rhodobacterales</taxon>
        <taxon>Roseobacteraceae</taxon>
        <taxon>Mesobaculum</taxon>
    </lineage>
</organism>